<dbReference type="EMBL" id="JACCBN010000001">
    <property type="protein sequence ID" value="NYD34419.1"/>
    <property type="molecule type" value="Genomic_DNA"/>
</dbReference>
<protein>
    <recommendedName>
        <fullName evidence="3">Asp23/Gls24 family envelope stress response protein</fullName>
    </recommendedName>
</protein>
<name>A0A7Y9J483_9PSEU</name>
<reference evidence="1 2" key="1">
    <citation type="submission" date="2020-07" db="EMBL/GenBank/DDBJ databases">
        <title>Sequencing the genomes of 1000 actinobacteria strains.</title>
        <authorList>
            <person name="Klenk H.-P."/>
        </authorList>
    </citation>
    <scope>NUCLEOTIDE SEQUENCE [LARGE SCALE GENOMIC DNA]</scope>
    <source>
        <strain evidence="1 2">DSM 45772</strain>
    </source>
</reference>
<evidence type="ECO:0000313" key="2">
    <source>
        <dbReference type="Proteomes" id="UP000535890"/>
    </source>
</evidence>
<comment type="caution">
    <text evidence="1">The sequence shown here is derived from an EMBL/GenBank/DDBJ whole genome shotgun (WGS) entry which is preliminary data.</text>
</comment>
<proteinExistence type="predicted"/>
<keyword evidence="2" id="KW-1185">Reference proteome</keyword>
<dbReference type="AlphaFoldDB" id="A0A7Y9J483"/>
<dbReference type="RefSeq" id="WP_218890068.1">
    <property type="nucleotide sequence ID" value="NZ_BAABHP010000026.1"/>
</dbReference>
<gene>
    <name evidence="1" type="ORF">BJ983_000521</name>
</gene>
<evidence type="ECO:0000313" key="1">
    <source>
        <dbReference type="EMBL" id="NYD34419.1"/>
    </source>
</evidence>
<organism evidence="1 2">
    <name type="scientific">Actinomycetospora corticicola</name>
    <dbReference type="NCBI Taxonomy" id="663602"/>
    <lineage>
        <taxon>Bacteria</taxon>
        <taxon>Bacillati</taxon>
        <taxon>Actinomycetota</taxon>
        <taxon>Actinomycetes</taxon>
        <taxon>Pseudonocardiales</taxon>
        <taxon>Pseudonocardiaceae</taxon>
        <taxon>Actinomycetospora</taxon>
    </lineage>
</organism>
<dbReference type="Proteomes" id="UP000535890">
    <property type="component" value="Unassembled WGS sequence"/>
</dbReference>
<evidence type="ECO:0008006" key="3">
    <source>
        <dbReference type="Google" id="ProtNLM"/>
    </source>
</evidence>
<accession>A0A7Y9J483</accession>
<sequence>MTRPARPGDLDVPALVAGVDVDRVAAAVLACPLVAELVTGEHGAVATHLPGRRIAGVRVHDDGPGPARITVSVSACYGAPMGRLVEQVRSAVAVRAPGHPVDVVVADVA</sequence>